<protein>
    <recommendedName>
        <fullName evidence="2">Anti-sigma K factor RskA C-terminal domain-containing protein</fullName>
    </recommendedName>
</protein>
<comment type="caution">
    <text evidence="3">The sequence shown here is derived from an EMBL/GenBank/DDBJ whole genome shotgun (WGS) entry which is preliminary data.</text>
</comment>
<keyword evidence="4" id="KW-1185">Reference proteome</keyword>
<dbReference type="PANTHER" id="PTHR37461:SF1">
    <property type="entry name" value="ANTI-SIGMA-K FACTOR RSKA"/>
    <property type="match status" value="1"/>
</dbReference>
<evidence type="ECO:0000259" key="2">
    <source>
        <dbReference type="Pfam" id="PF10099"/>
    </source>
</evidence>
<feature type="transmembrane region" description="Helical" evidence="1">
    <location>
        <begin position="102"/>
        <end position="122"/>
    </location>
</feature>
<feature type="domain" description="Anti-sigma K factor RskA C-terminal" evidence="2">
    <location>
        <begin position="110"/>
        <end position="243"/>
    </location>
</feature>
<dbReference type="PANTHER" id="PTHR37461">
    <property type="entry name" value="ANTI-SIGMA-K FACTOR RSKA"/>
    <property type="match status" value="1"/>
</dbReference>
<dbReference type="Proteomes" id="UP000321129">
    <property type="component" value="Unassembled WGS sequence"/>
</dbReference>
<gene>
    <name evidence="3" type="ORF">FSZ31_10430</name>
</gene>
<reference evidence="3 4" key="1">
    <citation type="submission" date="2019-08" db="EMBL/GenBank/DDBJ databases">
        <title>Sphingorhabdus soil sp. nov., isolated from arctic soil.</title>
        <authorList>
            <person name="Liu Y."/>
        </authorList>
    </citation>
    <scope>NUCLEOTIDE SEQUENCE [LARGE SCALE GENOMIC DNA]</scope>
    <source>
        <strain evidence="3 4">D-2Q-5-6</strain>
    </source>
</reference>
<sequence>MTDPDAPEGFDPVVLAGEYALGLLEGAELADAKRRVLADPGFAAQAAYWDAHFAGLLDTQADGSLQSPPAELWRAIDRRLAADASGGEVARLAERRPATRRWNLAAMVSAAALAGVALLLYVGTPDLMGGDPAAPAQASPQLIAQLNGDEGGAALTTRIDPVTKRMAMKATKMGVELADNMAPELWIIPAGGTPHSLGMLPANGAQERDLTSAEAAMAVEGAMLAITYEPRQGVPHSAPSSAPVMAAALVEI</sequence>
<dbReference type="GO" id="GO:0006417">
    <property type="term" value="P:regulation of translation"/>
    <property type="evidence" value="ECO:0007669"/>
    <property type="project" value="TreeGrafter"/>
</dbReference>
<keyword evidence="1" id="KW-0812">Transmembrane</keyword>
<dbReference type="GO" id="GO:0005886">
    <property type="term" value="C:plasma membrane"/>
    <property type="evidence" value="ECO:0007669"/>
    <property type="project" value="InterPro"/>
</dbReference>
<dbReference type="AlphaFoldDB" id="A0A5C6U8H9"/>
<dbReference type="Pfam" id="PF10099">
    <property type="entry name" value="RskA_C"/>
    <property type="match status" value="1"/>
</dbReference>
<name>A0A5C6U8H9_9SPHN</name>
<dbReference type="RefSeq" id="WP_147123336.1">
    <property type="nucleotide sequence ID" value="NZ_VOPY01000003.1"/>
</dbReference>
<dbReference type="InterPro" id="IPR051474">
    <property type="entry name" value="Anti-sigma-K/W_factor"/>
</dbReference>
<dbReference type="EMBL" id="VOPY01000003">
    <property type="protein sequence ID" value="TXC68116.1"/>
    <property type="molecule type" value="Genomic_DNA"/>
</dbReference>
<dbReference type="InterPro" id="IPR018764">
    <property type="entry name" value="RskA_C"/>
</dbReference>
<evidence type="ECO:0000256" key="1">
    <source>
        <dbReference type="SAM" id="Phobius"/>
    </source>
</evidence>
<evidence type="ECO:0000313" key="3">
    <source>
        <dbReference type="EMBL" id="TXC68116.1"/>
    </source>
</evidence>
<accession>A0A5C6U8H9</accession>
<dbReference type="GO" id="GO:0016989">
    <property type="term" value="F:sigma factor antagonist activity"/>
    <property type="evidence" value="ECO:0007669"/>
    <property type="project" value="TreeGrafter"/>
</dbReference>
<keyword evidence="1" id="KW-1133">Transmembrane helix</keyword>
<keyword evidence="1" id="KW-0472">Membrane</keyword>
<evidence type="ECO:0000313" key="4">
    <source>
        <dbReference type="Proteomes" id="UP000321129"/>
    </source>
</evidence>
<dbReference type="OrthoDB" id="9816387at2"/>
<organism evidence="3 4">
    <name type="scientific">Flavisphingopyxis soli</name>
    <dbReference type="NCBI Taxonomy" id="2601267"/>
    <lineage>
        <taxon>Bacteria</taxon>
        <taxon>Pseudomonadati</taxon>
        <taxon>Pseudomonadota</taxon>
        <taxon>Alphaproteobacteria</taxon>
        <taxon>Sphingomonadales</taxon>
        <taxon>Sphingopyxidaceae</taxon>
        <taxon>Flavisphingopyxis</taxon>
    </lineage>
</organism>
<proteinExistence type="predicted"/>